<evidence type="ECO:0000256" key="1">
    <source>
        <dbReference type="SAM" id="MobiDB-lite"/>
    </source>
</evidence>
<keyword evidence="3" id="KW-1185">Reference proteome</keyword>
<dbReference type="EMBL" id="JAUEPN010000005">
    <property type="protein sequence ID" value="KAK3294618.1"/>
    <property type="molecule type" value="Genomic_DNA"/>
</dbReference>
<gene>
    <name evidence="2" type="ORF">B0H64DRAFT_191260</name>
</gene>
<dbReference type="Proteomes" id="UP001278766">
    <property type="component" value="Unassembled WGS sequence"/>
</dbReference>
<accession>A0AAE0LRA9</accession>
<dbReference type="RefSeq" id="XP_062658132.1">
    <property type="nucleotide sequence ID" value="XM_062799078.1"/>
</dbReference>
<organism evidence="2 3">
    <name type="scientific">Chaetomium fimeti</name>
    <dbReference type="NCBI Taxonomy" id="1854472"/>
    <lineage>
        <taxon>Eukaryota</taxon>
        <taxon>Fungi</taxon>
        <taxon>Dikarya</taxon>
        <taxon>Ascomycota</taxon>
        <taxon>Pezizomycotina</taxon>
        <taxon>Sordariomycetes</taxon>
        <taxon>Sordariomycetidae</taxon>
        <taxon>Sordariales</taxon>
        <taxon>Chaetomiaceae</taxon>
        <taxon>Chaetomium</taxon>
    </lineage>
</organism>
<proteinExistence type="predicted"/>
<feature type="region of interest" description="Disordered" evidence="1">
    <location>
        <begin position="172"/>
        <end position="203"/>
    </location>
</feature>
<reference evidence="2" key="2">
    <citation type="submission" date="2023-06" db="EMBL/GenBank/DDBJ databases">
        <authorList>
            <consortium name="Lawrence Berkeley National Laboratory"/>
            <person name="Haridas S."/>
            <person name="Hensen N."/>
            <person name="Bonometti L."/>
            <person name="Westerberg I."/>
            <person name="Brannstrom I.O."/>
            <person name="Guillou S."/>
            <person name="Cros-Aarteil S."/>
            <person name="Calhoun S."/>
            <person name="Kuo A."/>
            <person name="Mondo S."/>
            <person name="Pangilinan J."/>
            <person name="Riley R."/>
            <person name="Labutti K."/>
            <person name="Andreopoulos B."/>
            <person name="Lipzen A."/>
            <person name="Chen C."/>
            <person name="Yanf M."/>
            <person name="Daum C."/>
            <person name="Ng V."/>
            <person name="Clum A."/>
            <person name="Steindorff A."/>
            <person name="Ohm R."/>
            <person name="Martin F."/>
            <person name="Silar P."/>
            <person name="Natvig D."/>
            <person name="Lalanne C."/>
            <person name="Gautier V."/>
            <person name="Ament-Velasquez S.L."/>
            <person name="Kruys A."/>
            <person name="Hutchinson M.I."/>
            <person name="Powell A.J."/>
            <person name="Barry K."/>
            <person name="Miller A.N."/>
            <person name="Grigoriev I.V."/>
            <person name="Debuchy R."/>
            <person name="Gladieux P."/>
            <person name="Thoren M.H."/>
            <person name="Johannesson H."/>
        </authorList>
    </citation>
    <scope>NUCLEOTIDE SEQUENCE</scope>
    <source>
        <strain evidence="2">CBS 168.71</strain>
    </source>
</reference>
<dbReference type="AlphaFoldDB" id="A0AAE0LRA9"/>
<name>A0AAE0LRA9_9PEZI</name>
<protein>
    <submittedName>
        <fullName evidence="2">Uncharacterized protein</fullName>
    </submittedName>
</protein>
<evidence type="ECO:0000313" key="2">
    <source>
        <dbReference type="EMBL" id="KAK3294618.1"/>
    </source>
</evidence>
<reference evidence="2" key="1">
    <citation type="journal article" date="2023" name="Mol. Phylogenet. Evol.">
        <title>Genome-scale phylogeny and comparative genomics of the fungal order Sordariales.</title>
        <authorList>
            <person name="Hensen N."/>
            <person name="Bonometti L."/>
            <person name="Westerberg I."/>
            <person name="Brannstrom I.O."/>
            <person name="Guillou S."/>
            <person name="Cros-Aarteil S."/>
            <person name="Calhoun S."/>
            <person name="Haridas S."/>
            <person name="Kuo A."/>
            <person name="Mondo S."/>
            <person name="Pangilinan J."/>
            <person name="Riley R."/>
            <person name="LaButti K."/>
            <person name="Andreopoulos B."/>
            <person name="Lipzen A."/>
            <person name="Chen C."/>
            <person name="Yan M."/>
            <person name="Daum C."/>
            <person name="Ng V."/>
            <person name="Clum A."/>
            <person name="Steindorff A."/>
            <person name="Ohm R.A."/>
            <person name="Martin F."/>
            <person name="Silar P."/>
            <person name="Natvig D.O."/>
            <person name="Lalanne C."/>
            <person name="Gautier V."/>
            <person name="Ament-Velasquez S.L."/>
            <person name="Kruys A."/>
            <person name="Hutchinson M.I."/>
            <person name="Powell A.J."/>
            <person name="Barry K."/>
            <person name="Miller A.N."/>
            <person name="Grigoriev I.V."/>
            <person name="Debuchy R."/>
            <person name="Gladieux P."/>
            <person name="Hiltunen Thoren M."/>
            <person name="Johannesson H."/>
        </authorList>
    </citation>
    <scope>NUCLEOTIDE SEQUENCE</scope>
    <source>
        <strain evidence="2">CBS 168.71</strain>
    </source>
</reference>
<comment type="caution">
    <text evidence="2">The sequence shown here is derived from an EMBL/GenBank/DDBJ whole genome shotgun (WGS) entry which is preliminary data.</text>
</comment>
<feature type="region of interest" description="Disordered" evidence="1">
    <location>
        <begin position="1"/>
        <end position="28"/>
    </location>
</feature>
<evidence type="ECO:0000313" key="3">
    <source>
        <dbReference type="Proteomes" id="UP001278766"/>
    </source>
</evidence>
<sequence>MPSLPKKEIPPALGQPRSSDHGSFPGRSGTARNFSVALDAQIDLQLSSTARSMMVRGGGSGVRGEVREMVSPNPSCLPLNIELAHLTVFKPSNSSHTAHSCSLPSDIACLTLNEASACEGSHRHYICIFLEAFLRRILHRFYFSRFSSLPLLPDIQKDRRIDIIPIGLPSRDRSSCRSFQDRQPGSGRETLGISASVRPPTSH</sequence>
<dbReference type="GeneID" id="87836026"/>